<feature type="transmembrane region" description="Helical" evidence="1">
    <location>
        <begin position="85"/>
        <end position="103"/>
    </location>
</feature>
<feature type="transmembrane region" description="Helical" evidence="1">
    <location>
        <begin position="173"/>
        <end position="191"/>
    </location>
</feature>
<name>A0A7W6AC23_9SPHN</name>
<keyword evidence="1" id="KW-0472">Membrane</keyword>
<dbReference type="Proteomes" id="UP000538670">
    <property type="component" value="Unassembled WGS sequence"/>
</dbReference>
<evidence type="ECO:0000313" key="3">
    <source>
        <dbReference type="Proteomes" id="UP000538670"/>
    </source>
</evidence>
<accession>A0A7W6AC23</accession>
<keyword evidence="3" id="KW-1185">Reference proteome</keyword>
<feature type="transmembrane region" description="Helical" evidence="1">
    <location>
        <begin position="56"/>
        <end position="78"/>
    </location>
</feature>
<keyword evidence="1" id="KW-0812">Transmembrane</keyword>
<dbReference type="EMBL" id="JACIDH010000007">
    <property type="protein sequence ID" value="MBB3879579.1"/>
    <property type="molecule type" value="Genomic_DNA"/>
</dbReference>
<evidence type="ECO:0008006" key="4">
    <source>
        <dbReference type="Google" id="ProtNLM"/>
    </source>
</evidence>
<evidence type="ECO:0000313" key="2">
    <source>
        <dbReference type="EMBL" id="MBB3879579.1"/>
    </source>
</evidence>
<keyword evidence="1" id="KW-1133">Transmembrane helix</keyword>
<gene>
    <name evidence="2" type="ORF">GGR48_002006</name>
</gene>
<proteinExistence type="predicted"/>
<feature type="transmembrane region" description="Helical" evidence="1">
    <location>
        <begin position="109"/>
        <end position="127"/>
    </location>
</feature>
<organism evidence="2 3">
    <name type="scientific">Sphingomonas pseudosanguinis</name>
    <dbReference type="NCBI Taxonomy" id="413712"/>
    <lineage>
        <taxon>Bacteria</taxon>
        <taxon>Pseudomonadati</taxon>
        <taxon>Pseudomonadota</taxon>
        <taxon>Alphaproteobacteria</taxon>
        <taxon>Sphingomonadales</taxon>
        <taxon>Sphingomonadaceae</taxon>
        <taxon>Sphingomonas</taxon>
    </lineage>
</organism>
<feature type="transmembrane region" description="Helical" evidence="1">
    <location>
        <begin position="347"/>
        <end position="371"/>
    </location>
</feature>
<dbReference type="AlphaFoldDB" id="A0A7W6AC23"/>
<protein>
    <recommendedName>
        <fullName evidence="4">Glycosyltransferase RgtA/B/C/D-like domain-containing protein</fullName>
    </recommendedName>
</protein>
<comment type="caution">
    <text evidence="2">The sequence shown here is derived from an EMBL/GenBank/DDBJ whole genome shotgun (WGS) entry which is preliminary data.</text>
</comment>
<reference evidence="2 3" key="1">
    <citation type="submission" date="2020-08" db="EMBL/GenBank/DDBJ databases">
        <title>Genomic Encyclopedia of Type Strains, Phase IV (KMG-IV): sequencing the most valuable type-strain genomes for metagenomic binning, comparative biology and taxonomic classification.</title>
        <authorList>
            <person name="Goeker M."/>
        </authorList>
    </citation>
    <scope>NUCLEOTIDE SEQUENCE [LARGE SCALE GENOMIC DNA]</scope>
    <source>
        <strain evidence="2 3">DSM 19512</strain>
    </source>
</reference>
<evidence type="ECO:0000256" key="1">
    <source>
        <dbReference type="SAM" id="Phobius"/>
    </source>
</evidence>
<sequence length="449" mass="48217">MIATFILFGLSVLVFAPGYAQYDSVTQYDQVLSGHYNDWHPPIMARLWSLFGRQGAGPMLVLQLAGWWLGLGSIATGIVDRRPRAALAVLAIGLVPPWLGWQVSVLKDAQMTAATLAAVGLVGWWRLRGRAVPGWAWLLVAVLLVYAALVRANAIFAIAPLVAFLLAERWGRRIALTTALTLATLAVAPVVNHRLLGAQASGVARAQALYDLAGIAVRVPYDPRLGFTPAEVDGLRAKACVRPFFWDPLGEPDRCGTLLARFQAMAPGSLYARLAPAIVHHPFAYAAQRLTHLNSTWRWAVPARWINADPPQSTEPNAIGLGEPGRVALAWQTMAGAWVDLPIMWPIVWLVLAAGGLAVTRGAGLAGALFASTLGQEASFLVISVASDFRYHLWAIIACALGLVLARPWRGDRRIVVATAVVLGLILVVGTATRATLPVPPQSYQGMLG</sequence>
<dbReference type="RefSeq" id="WP_183951742.1">
    <property type="nucleotide sequence ID" value="NZ_JACIDH010000007.1"/>
</dbReference>
<feature type="transmembrane region" description="Helical" evidence="1">
    <location>
        <begin position="391"/>
        <end position="409"/>
    </location>
</feature>
<feature type="transmembrane region" description="Helical" evidence="1">
    <location>
        <begin position="416"/>
        <end position="437"/>
    </location>
</feature>
<feature type="transmembrane region" description="Helical" evidence="1">
    <location>
        <begin position="134"/>
        <end position="167"/>
    </location>
</feature>